<name>A0A4Q2J7S9_9MICO</name>
<feature type="transmembrane region" description="Helical" evidence="5">
    <location>
        <begin position="102"/>
        <end position="123"/>
    </location>
</feature>
<dbReference type="Pfam" id="PF01699">
    <property type="entry name" value="Na_Ca_ex"/>
    <property type="match status" value="2"/>
</dbReference>
<keyword evidence="8" id="KW-1185">Reference proteome</keyword>
<keyword evidence="4 5" id="KW-0472">Membrane</keyword>
<feature type="transmembrane region" description="Helical" evidence="5">
    <location>
        <begin position="179"/>
        <end position="197"/>
    </location>
</feature>
<evidence type="ECO:0000256" key="3">
    <source>
        <dbReference type="ARBA" id="ARBA00022989"/>
    </source>
</evidence>
<dbReference type="EMBL" id="SDPL01000605">
    <property type="protein sequence ID" value="RXZ40525.1"/>
    <property type="molecule type" value="Genomic_DNA"/>
</dbReference>
<dbReference type="GO" id="GO:0006874">
    <property type="term" value="P:intracellular calcium ion homeostasis"/>
    <property type="evidence" value="ECO:0007669"/>
    <property type="project" value="TreeGrafter"/>
</dbReference>
<feature type="transmembrane region" description="Helical" evidence="5">
    <location>
        <begin position="68"/>
        <end position="90"/>
    </location>
</feature>
<accession>A0A4Q2J7S9</accession>
<feature type="domain" description="Sodium/calcium exchanger membrane region" evidence="6">
    <location>
        <begin position="5"/>
        <end position="142"/>
    </location>
</feature>
<dbReference type="NCBIfam" id="TIGR00367">
    <property type="entry name" value="calcium/sodium antiporter"/>
    <property type="match status" value="1"/>
</dbReference>
<evidence type="ECO:0000259" key="6">
    <source>
        <dbReference type="Pfam" id="PF01699"/>
    </source>
</evidence>
<evidence type="ECO:0000256" key="2">
    <source>
        <dbReference type="ARBA" id="ARBA00022692"/>
    </source>
</evidence>
<dbReference type="GO" id="GO:0005262">
    <property type="term" value="F:calcium channel activity"/>
    <property type="evidence" value="ECO:0007669"/>
    <property type="project" value="TreeGrafter"/>
</dbReference>
<keyword evidence="2 5" id="KW-0812">Transmembrane</keyword>
<feature type="transmembrane region" description="Helical" evidence="5">
    <location>
        <begin position="304"/>
        <end position="323"/>
    </location>
</feature>
<dbReference type="GO" id="GO:0008273">
    <property type="term" value="F:calcium, potassium:sodium antiporter activity"/>
    <property type="evidence" value="ECO:0007669"/>
    <property type="project" value="TreeGrafter"/>
</dbReference>
<gene>
    <name evidence="7" type="ORF">ESO86_17095</name>
</gene>
<dbReference type="AlphaFoldDB" id="A0A4Q2J7S9"/>
<evidence type="ECO:0000256" key="5">
    <source>
        <dbReference type="SAM" id="Phobius"/>
    </source>
</evidence>
<dbReference type="GO" id="GO:0005886">
    <property type="term" value="C:plasma membrane"/>
    <property type="evidence" value="ECO:0007669"/>
    <property type="project" value="TreeGrafter"/>
</dbReference>
<comment type="subcellular location">
    <subcellularLocation>
        <location evidence="1">Membrane</location>
        <topology evidence="1">Multi-pass membrane protein</topology>
    </subcellularLocation>
</comment>
<dbReference type="PANTHER" id="PTHR10846:SF8">
    <property type="entry name" value="INNER MEMBRANE PROTEIN YRBG"/>
    <property type="match status" value="1"/>
</dbReference>
<sequence length="325" mass="33277">MSESLLLVGGLLALVGGAELLVRGGTRLAARLGVSPMVIGVTVVSLGTSAPELAIGIDAAAQGTGSLALGNIVGTNTLNVLLILGIAALIRPLTLRSHAIRLDLPAMVVAAATLLLLCADGVVTRFDGALLVLLGIVYTVIIVRAAHREGLAARAEFAREFGAPRARAAGEPTRTVRDAVQLVAGIGIVVLGADWLVSGAVELAAGFGVPVSVIGLTIVAIGTSSPELVTAIVATIRRERDIAVGNLLGSSVFNILFIFGITSLIPADGIGVDRGILTIDLPVMVGATIACIPVFLTGRRMQRVEGAVFVVAYLAYLTSLLLFRT</sequence>
<feature type="transmembrane region" description="Helical" evidence="5">
    <location>
        <begin position="277"/>
        <end position="297"/>
    </location>
</feature>
<dbReference type="PANTHER" id="PTHR10846">
    <property type="entry name" value="SODIUM/POTASSIUM/CALCIUM EXCHANGER"/>
    <property type="match status" value="1"/>
</dbReference>
<feature type="domain" description="Sodium/calcium exchanger membrane region" evidence="6">
    <location>
        <begin position="180"/>
        <end position="319"/>
    </location>
</feature>
<proteinExistence type="predicted"/>
<dbReference type="Gene3D" id="6.10.280.80">
    <property type="entry name" value="NCX, peripheral helical region"/>
    <property type="match status" value="1"/>
</dbReference>
<feature type="transmembrane region" description="Helical" evidence="5">
    <location>
        <begin position="129"/>
        <end position="146"/>
    </location>
</feature>
<evidence type="ECO:0000256" key="4">
    <source>
        <dbReference type="ARBA" id="ARBA00023136"/>
    </source>
</evidence>
<evidence type="ECO:0000256" key="1">
    <source>
        <dbReference type="ARBA" id="ARBA00004141"/>
    </source>
</evidence>
<dbReference type="InterPro" id="IPR044880">
    <property type="entry name" value="NCX_ion-bd_dom_sf"/>
</dbReference>
<evidence type="ECO:0000313" key="7">
    <source>
        <dbReference type="EMBL" id="RXZ40525.1"/>
    </source>
</evidence>
<reference evidence="7 8" key="1">
    <citation type="submission" date="2019-01" db="EMBL/GenBank/DDBJ databases">
        <authorList>
            <person name="Li J."/>
        </authorList>
    </citation>
    <scope>NUCLEOTIDE SEQUENCE [LARGE SCALE GENOMIC DNA]</scope>
    <source>
        <strain evidence="7 8">CGMCC 4.7180</strain>
    </source>
</reference>
<feature type="transmembrane region" description="Helical" evidence="5">
    <location>
        <begin position="243"/>
        <end position="265"/>
    </location>
</feature>
<protein>
    <submittedName>
        <fullName evidence="7">Calcium/sodium antiporter</fullName>
    </submittedName>
</protein>
<dbReference type="InterPro" id="IPR004481">
    <property type="entry name" value="K/Na/Ca-exchanger"/>
</dbReference>
<dbReference type="Proteomes" id="UP000292881">
    <property type="component" value="Unassembled WGS sequence"/>
</dbReference>
<evidence type="ECO:0000313" key="8">
    <source>
        <dbReference type="Proteomes" id="UP000292881"/>
    </source>
</evidence>
<keyword evidence="3 5" id="KW-1133">Transmembrane helix</keyword>
<dbReference type="InterPro" id="IPR004837">
    <property type="entry name" value="NaCa_Exmemb"/>
</dbReference>
<comment type="caution">
    <text evidence="7">The sequence shown here is derived from an EMBL/GenBank/DDBJ whole genome shotgun (WGS) entry which is preliminary data.</text>
</comment>
<dbReference type="RefSeq" id="WP_129235971.1">
    <property type="nucleotide sequence ID" value="NZ_JBHXVJ010000004.1"/>
</dbReference>
<dbReference type="Gene3D" id="1.20.1420.30">
    <property type="entry name" value="NCX, central ion-binding region"/>
    <property type="match status" value="1"/>
</dbReference>
<dbReference type="OrthoDB" id="9794225at2"/>
<organism evidence="7 8">
    <name type="scientific">Agromyces binzhouensis</name>
    <dbReference type="NCBI Taxonomy" id="1817495"/>
    <lineage>
        <taxon>Bacteria</taxon>
        <taxon>Bacillati</taxon>
        <taxon>Actinomycetota</taxon>
        <taxon>Actinomycetes</taxon>
        <taxon>Micrococcales</taxon>
        <taxon>Microbacteriaceae</taxon>
        <taxon>Agromyces</taxon>
    </lineage>
</organism>